<reference evidence="2 3" key="1">
    <citation type="journal article" date="2016" name="Nat. Commun.">
        <title>Thousands of microbial genomes shed light on interconnected biogeochemical processes in an aquifer system.</title>
        <authorList>
            <person name="Anantharaman K."/>
            <person name="Brown C.T."/>
            <person name="Hug L.A."/>
            <person name="Sharon I."/>
            <person name="Castelle C.J."/>
            <person name="Probst A.J."/>
            <person name="Thomas B.C."/>
            <person name="Singh A."/>
            <person name="Wilkins M.J."/>
            <person name="Karaoz U."/>
            <person name="Brodie E.L."/>
            <person name="Williams K.H."/>
            <person name="Hubbard S.S."/>
            <person name="Banfield J.F."/>
        </authorList>
    </citation>
    <scope>NUCLEOTIDE SEQUENCE [LARGE SCALE GENOMIC DNA]</scope>
</reference>
<comment type="caution">
    <text evidence="2">The sequence shown here is derived from an EMBL/GenBank/DDBJ whole genome shotgun (WGS) entry which is preliminary data.</text>
</comment>
<organism evidence="2 3">
    <name type="scientific">Candidatus Woesebacteria bacterium RIFCSPLOWO2_01_FULL_39_10b</name>
    <dbReference type="NCBI Taxonomy" id="1802517"/>
    <lineage>
        <taxon>Bacteria</taxon>
        <taxon>Candidatus Woeseibacteriota</taxon>
    </lineage>
</organism>
<proteinExistence type="predicted"/>
<gene>
    <name evidence="2" type="ORF">A2892_02695</name>
</gene>
<dbReference type="STRING" id="1802517.A2892_02695"/>
<evidence type="ECO:0008006" key="4">
    <source>
        <dbReference type="Google" id="ProtNLM"/>
    </source>
</evidence>
<evidence type="ECO:0000313" key="3">
    <source>
        <dbReference type="Proteomes" id="UP000176404"/>
    </source>
</evidence>
<evidence type="ECO:0000313" key="2">
    <source>
        <dbReference type="EMBL" id="OGM59519.1"/>
    </source>
</evidence>
<feature type="transmembrane region" description="Helical" evidence="1">
    <location>
        <begin position="6"/>
        <end position="26"/>
    </location>
</feature>
<protein>
    <recommendedName>
        <fullName evidence="4">DUF192 domain-containing protein</fullName>
    </recommendedName>
</protein>
<dbReference type="InterPro" id="IPR038695">
    <property type="entry name" value="Saro_0823-like_sf"/>
</dbReference>
<keyword evidence="1" id="KW-0812">Transmembrane</keyword>
<dbReference type="Pfam" id="PF02643">
    <property type="entry name" value="DUF192"/>
    <property type="match status" value="1"/>
</dbReference>
<dbReference type="AlphaFoldDB" id="A0A1F8B746"/>
<sequence length="184" mass="21142">MAVSKKLSLILIFSFIIGAFSIIFLGKKLKLEIKNIAKLRFDSFYTTYIKTRPRVKINNTEIFVFLARSSREKARGLSGRSKLGEYEGMLFIFENKSYPSFWMKDMNFPIDIIWISDGKIVGIEKNIPNPEPVTDKRTVQEDSQLIRYRPTIGIDYVLEVNAGFSEKNMLKVGDNVNLVNLTSK</sequence>
<dbReference type="Gene3D" id="2.60.120.1140">
    <property type="entry name" value="Protein of unknown function DUF192"/>
    <property type="match status" value="1"/>
</dbReference>
<dbReference type="PANTHER" id="PTHR37953:SF1">
    <property type="entry name" value="UPF0127 PROTEIN MJ1496"/>
    <property type="match status" value="1"/>
</dbReference>
<keyword evidence="1" id="KW-0472">Membrane</keyword>
<accession>A0A1F8B746</accession>
<name>A0A1F8B746_9BACT</name>
<dbReference type="EMBL" id="MGHD01000019">
    <property type="protein sequence ID" value="OGM59519.1"/>
    <property type="molecule type" value="Genomic_DNA"/>
</dbReference>
<evidence type="ECO:0000256" key="1">
    <source>
        <dbReference type="SAM" id="Phobius"/>
    </source>
</evidence>
<dbReference type="InterPro" id="IPR003795">
    <property type="entry name" value="DUF192"/>
</dbReference>
<dbReference type="PANTHER" id="PTHR37953">
    <property type="entry name" value="UPF0127 PROTEIN MJ1496"/>
    <property type="match status" value="1"/>
</dbReference>
<keyword evidence="1" id="KW-1133">Transmembrane helix</keyword>
<dbReference type="Proteomes" id="UP000176404">
    <property type="component" value="Unassembled WGS sequence"/>
</dbReference>